<dbReference type="InterPro" id="IPR007527">
    <property type="entry name" value="Znf_SWIM"/>
</dbReference>
<organism evidence="6">
    <name type="scientific">Solanum chilense</name>
    <name type="common">Tomato</name>
    <name type="synonym">Lycopersicon chilense</name>
    <dbReference type="NCBI Taxonomy" id="4083"/>
    <lineage>
        <taxon>Eukaryota</taxon>
        <taxon>Viridiplantae</taxon>
        <taxon>Streptophyta</taxon>
        <taxon>Embryophyta</taxon>
        <taxon>Tracheophyta</taxon>
        <taxon>Spermatophyta</taxon>
        <taxon>Magnoliopsida</taxon>
        <taxon>eudicotyledons</taxon>
        <taxon>Gunneridae</taxon>
        <taxon>Pentapetalae</taxon>
        <taxon>asterids</taxon>
        <taxon>lamiids</taxon>
        <taxon>Solanales</taxon>
        <taxon>Solanaceae</taxon>
        <taxon>Solanoideae</taxon>
        <taxon>Solaneae</taxon>
        <taxon>Solanum</taxon>
        <taxon>Solanum subgen. Lycopersicon</taxon>
    </lineage>
</organism>
<name>A0A6N2AG33_SOLCI</name>
<dbReference type="AlphaFoldDB" id="A0A6N2AG33"/>
<dbReference type="EMBL" id="RXGB01044491">
    <property type="protein sequence ID" value="TMW80680.1"/>
    <property type="molecule type" value="Genomic_DNA"/>
</dbReference>
<keyword evidence="3" id="KW-0862">Zinc</keyword>
<dbReference type="GO" id="GO:0008270">
    <property type="term" value="F:zinc ion binding"/>
    <property type="evidence" value="ECO:0007669"/>
    <property type="project" value="UniProtKB-KW"/>
</dbReference>
<dbReference type="Pfam" id="PF04434">
    <property type="entry name" value="SWIM"/>
    <property type="match status" value="1"/>
</dbReference>
<evidence type="ECO:0000313" key="6">
    <source>
        <dbReference type="EMBL" id="TMW80680.1"/>
    </source>
</evidence>
<keyword evidence="2 4" id="KW-0863">Zinc-finger</keyword>
<evidence type="ECO:0000256" key="3">
    <source>
        <dbReference type="ARBA" id="ARBA00022833"/>
    </source>
</evidence>
<keyword evidence="1" id="KW-0479">Metal-binding</keyword>
<reference evidence="6" key="1">
    <citation type="submission" date="2019-05" db="EMBL/GenBank/DDBJ databases">
        <title>The de novo reference genome and transcriptome assemblies of the wild tomato species Solanum chilense.</title>
        <authorList>
            <person name="Stam R."/>
            <person name="Nosenko T."/>
            <person name="Hoerger A.C."/>
            <person name="Stephan W."/>
            <person name="Seidel M.A."/>
            <person name="Kuhn J.M.M."/>
            <person name="Haberer G."/>
            <person name="Tellier A."/>
        </authorList>
    </citation>
    <scope>NUCLEOTIDE SEQUENCE</scope>
    <source>
        <tissue evidence="6">Mature leaves</tissue>
    </source>
</reference>
<feature type="non-terminal residue" evidence="6">
    <location>
        <position position="112"/>
    </location>
</feature>
<evidence type="ECO:0000256" key="4">
    <source>
        <dbReference type="PROSITE-ProRule" id="PRU00325"/>
    </source>
</evidence>
<protein>
    <recommendedName>
        <fullName evidence="5">SWIM-type domain-containing protein</fullName>
    </recommendedName>
</protein>
<evidence type="ECO:0000259" key="5">
    <source>
        <dbReference type="PROSITE" id="PS50966"/>
    </source>
</evidence>
<sequence>MTKVDRIDNRVKEYLEDAGEVASYTKGTLGRKFEELLIINTAKSSNTEVVPSFEFIFLVYKTGRRYIICLERKVCSCGRFQIDEIPCSHAIAPDALAKTYEIPMVPKPDKED</sequence>
<feature type="domain" description="SWIM-type" evidence="5">
    <location>
        <begin position="66"/>
        <end position="98"/>
    </location>
</feature>
<dbReference type="SMART" id="SM00575">
    <property type="entry name" value="ZnF_PMZ"/>
    <property type="match status" value="1"/>
</dbReference>
<evidence type="ECO:0000256" key="1">
    <source>
        <dbReference type="ARBA" id="ARBA00022723"/>
    </source>
</evidence>
<comment type="caution">
    <text evidence="6">The sequence shown here is derived from an EMBL/GenBank/DDBJ whole genome shotgun (WGS) entry which is preliminary data.</text>
</comment>
<accession>A0A6N2AG33</accession>
<dbReference type="InterPro" id="IPR006564">
    <property type="entry name" value="Znf_PMZ"/>
</dbReference>
<dbReference type="PROSITE" id="PS50966">
    <property type="entry name" value="ZF_SWIM"/>
    <property type="match status" value="1"/>
</dbReference>
<evidence type="ECO:0000256" key="2">
    <source>
        <dbReference type="ARBA" id="ARBA00022771"/>
    </source>
</evidence>
<proteinExistence type="predicted"/>
<gene>
    <name evidence="6" type="ORF">EJD97_016844</name>
</gene>